<feature type="compositionally biased region" description="Polar residues" evidence="1">
    <location>
        <begin position="79"/>
        <end position="102"/>
    </location>
</feature>
<feature type="compositionally biased region" description="Polar residues" evidence="1">
    <location>
        <begin position="151"/>
        <end position="160"/>
    </location>
</feature>
<feature type="compositionally biased region" description="Polar residues" evidence="1">
    <location>
        <begin position="27"/>
        <end position="45"/>
    </location>
</feature>
<proteinExistence type="predicted"/>
<accession>A0ABR3TGH0</accession>
<feature type="compositionally biased region" description="Basic and acidic residues" evidence="1">
    <location>
        <begin position="212"/>
        <end position="225"/>
    </location>
</feature>
<evidence type="ECO:0000313" key="3">
    <source>
        <dbReference type="Proteomes" id="UP001521184"/>
    </source>
</evidence>
<name>A0ABR3TGH0_9PEZI</name>
<dbReference type="EMBL" id="JAKEKT020000077">
    <property type="protein sequence ID" value="KAL1638633.1"/>
    <property type="molecule type" value="Genomic_DNA"/>
</dbReference>
<evidence type="ECO:0000313" key="2">
    <source>
        <dbReference type="EMBL" id="KAL1638633.1"/>
    </source>
</evidence>
<feature type="compositionally biased region" description="Basic and acidic residues" evidence="1">
    <location>
        <begin position="555"/>
        <end position="574"/>
    </location>
</feature>
<reference evidence="2 3" key="1">
    <citation type="journal article" date="2023" name="Plant Dis.">
        <title>First Report of Diplodia intermedia Causing Canker and Dieback Diseases on Apple Trees in Canada.</title>
        <authorList>
            <person name="Ellouze W."/>
            <person name="Ilyukhin E."/>
            <person name="Sulman M."/>
            <person name="Ali S."/>
        </authorList>
    </citation>
    <scope>NUCLEOTIDE SEQUENCE [LARGE SCALE GENOMIC DNA]</scope>
    <source>
        <strain evidence="2 3">M45-28</strain>
    </source>
</reference>
<protein>
    <submittedName>
        <fullName evidence="2">Uncharacterized protein</fullName>
    </submittedName>
</protein>
<feature type="compositionally biased region" description="Polar residues" evidence="1">
    <location>
        <begin position="56"/>
        <end position="71"/>
    </location>
</feature>
<feature type="region of interest" description="Disordered" evidence="1">
    <location>
        <begin position="554"/>
        <end position="574"/>
    </location>
</feature>
<keyword evidence="3" id="KW-1185">Reference proteome</keyword>
<gene>
    <name evidence="2" type="ORF">SLS58_008751</name>
</gene>
<feature type="region of interest" description="Disordered" evidence="1">
    <location>
        <begin position="1"/>
        <end position="242"/>
    </location>
</feature>
<organism evidence="2 3">
    <name type="scientific">Diplodia intermedia</name>
    <dbReference type="NCBI Taxonomy" id="856260"/>
    <lineage>
        <taxon>Eukaryota</taxon>
        <taxon>Fungi</taxon>
        <taxon>Dikarya</taxon>
        <taxon>Ascomycota</taxon>
        <taxon>Pezizomycotina</taxon>
        <taxon>Dothideomycetes</taxon>
        <taxon>Dothideomycetes incertae sedis</taxon>
        <taxon>Botryosphaeriales</taxon>
        <taxon>Botryosphaeriaceae</taxon>
        <taxon>Diplodia</taxon>
    </lineage>
</organism>
<evidence type="ECO:0000256" key="1">
    <source>
        <dbReference type="SAM" id="MobiDB-lite"/>
    </source>
</evidence>
<sequence>MSEKHCAEPSDGMNSSKHYVDNPSDAMESSNERCASASGDNNFTSDKNDATPNDAMESSNEHCASASGDSNLKSDKNDATPSGSIESSNERCASANGDNNISSHKHCGNPSDTLHSSEKHCADASGDNNLTSDKFGAKLSGNMESSEKLCASTSDVNNLTSDKDDANPSGNTESPEKHAASAGDDDTTSHKDSAHSSNITDSSKKHCANSSDTKKADSASDKPCRDASATNEPDDDNDPHGKITAEDLVRTKDQALAMLKAELPFAVTNDDFKLLYNVQDPGAAMAALRATTLAHADHFADLATLPAPADLTVLPSGNAGGPWTPRLANKSDLAIIYTPSPPPTNIPTTPAALLQHDNGNDNFAAITSDLFTFAFPDRSAEVADAWHAAERARLRALAAAVLRDEHALRQRDRRSNPRLRINNDDDDSFAAQESAVTALHGPMLHAHEVCGRDDGFVLLHPPPVFVRGERWQRVRVCNGGAGAVGVDGGTVEAAGETAVLDQMAGLVLYYVDDMKRGYLAEMRSQGHAAYLVAREKAKQRNDIGLEGLDGDEWDVVGRHGEEDDDDDGKKQKKSDVNATYAGAVDQIAQQVWLQEACHPAVLPTLNDKDLVLAVKNFTRIGGIPKMLLSASRIKKIIHPILLDAEARKNIDWNDGKTIREFNRWVSDVLCKMGVEFDHDYSEAEARSLREVMGMPLPEDVDTILPNGGGLSPLERLLVSMIRKNPEGIADMFTGAGDDRQSFEEAVAATRFRALTWTEIVEQFNELWHGEIVMNGARHHGLWQRPKRTVDDLMTMAEKLDIN</sequence>
<comment type="caution">
    <text evidence="2">The sequence shown here is derived from an EMBL/GenBank/DDBJ whole genome shotgun (WGS) entry which is preliminary data.</text>
</comment>
<dbReference type="Proteomes" id="UP001521184">
    <property type="component" value="Unassembled WGS sequence"/>
</dbReference>